<sequence>MTANIPCGMDFGTSNSTVALAHSGATNLLPLEGERSVIPSTIFFSFEEDEVRFGRDAVLQYVGGVEGRLMRSLKSVLGSATMAEKTAIKTRRWGYGEIIGLFIREVRRRAENAAGRALDEVVLGRPVFFVDDDAAADRRAQDELEAIARDAGFTSVEFQFEPIAAALDHERTVQGEELAVIIDLGGGTSDFSVVRVSPEGRAQTDRRDDILASSGVHVGGTDFDQLLSLKRVMPEFGLGTLARDGKRDLPKWAFYELATWHRINFLYTSKAVQQLKELRYDAREPERIARLIELVERRFGHALAGTVEEAKIALSEADFHSLHIPMHDGDLAVDITVTDLVEAIQTSVGRVERALDECLMLAEVPATAVSTVFLTGGSASIPFVRDRLTRKFSDARIVQGNVFGSVGSGLALDAARKFGSRSEELAQTG</sequence>
<dbReference type="GO" id="GO:0005524">
    <property type="term" value="F:ATP binding"/>
    <property type="evidence" value="ECO:0007669"/>
    <property type="project" value="UniProtKB-KW"/>
</dbReference>
<gene>
    <name evidence="4" type="ORF">GR183_02455</name>
</gene>
<dbReference type="InterPro" id="IPR042054">
    <property type="entry name" value="YegD-like"/>
</dbReference>
<dbReference type="SUPFAM" id="SSF53067">
    <property type="entry name" value="Actin-like ATPase domain"/>
    <property type="match status" value="2"/>
</dbReference>
<comment type="similarity">
    <text evidence="1">Belongs to the heat shock protein 70 family.</text>
</comment>
<dbReference type="Gene3D" id="3.90.640.10">
    <property type="entry name" value="Actin, Chain A, domain 4"/>
    <property type="match status" value="2"/>
</dbReference>
<protein>
    <submittedName>
        <fullName evidence="4">Hsp70 family protein</fullName>
    </submittedName>
</protein>
<evidence type="ECO:0000313" key="5">
    <source>
        <dbReference type="Proteomes" id="UP000433101"/>
    </source>
</evidence>
<proteinExistence type="inferred from homology"/>
<dbReference type="EMBL" id="WUMV01000001">
    <property type="protein sequence ID" value="MXN63754.1"/>
    <property type="molecule type" value="Genomic_DNA"/>
</dbReference>
<evidence type="ECO:0000256" key="2">
    <source>
        <dbReference type="ARBA" id="ARBA00022741"/>
    </source>
</evidence>
<evidence type="ECO:0000313" key="4">
    <source>
        <dbReference type="EMBL" id="MXN63754.1"/>
    </source>
</evidence>
<dbReference type="InterPro" id="IPR018181">
    <property type="entry name" value="Heat_shock_70_CS"/>
</dbReference>
<dbReference type="InterPro" id="IPR043129">
    <property type="entry name" value="ATPase_NBD"/>
</dbReference>
<dbReference type="CDD" id="cd10231">
    <property type="entry name" value="ASKHA_NBD_HSP70_YegD-like"/>
    <property type="match status" value="1"/>
</dbReference>
<keyword evidence="3" id="KW-0067">ATP-binding</keyword>
<dbReference type="PANTHER" id="PTHR42749">
    <property type="entry name" value="CELL SHAPE-DETERMINING PROTEIN MREB"/>
    <property type="match status" value="1"/>
</dbReference>
<dbReference type="GO" id="GO:0140662">
    <property type="term" value="F:ATP-dependent protein folding chaperone"/>
    <property type="evidence" value="ECO:0007669"/>
    <property type="project" value="InterPro"/>
</dbReference>
<dbReference type="Pfam" id="PF00012">
    <property type="entry name" value="HSP70"/>
    <property type="match status" value="2"/>
</dbReference>
<name>A0A7X3LRH5_9HYPH</name>
<dbReference type="AlphaFoldDB" id="A0A7X3LRH5"/>
<evidence type="ECO:0000256" key="1">
    <source>
        <dbReference type="ARBA" id="ARBA00007381"/>
    </source>
</evidence>
<accession>A0A7X3LRH5</accession>
<keyword evidence="2" id="KW-0547">Nucleotide-binding</keyword>
<reference evidence="4 5" key="1">
    <citation type="submission" date="2019-12" db="EMBL/GenBank/DDBJ databases">
        <authorList>
            <person name="Li M."/>
        </authorList>
    </citation>
    <scope>NUCLEOTIDE SEQUENCE [LARGE SCALE GENOMIC DNA]</scope>
    <source>
        <strain evidence="4 5">GBMRC 2046</strain>
    </source>
</reference>
<keyword evidence="5" id="KW-1185">Reference proteome</keyword>
<comment type="caution">
    <text evidence="4">The sequence shown here is derived from an EMBL/GenBank/DDBJ whole genome shotgun (WGS) entry which is preliminary data.</text>
</comment>
<dbReference type="Gene3D" id="3.30.420.40">
    <property type="match status" value="4"/>
</dbReference>
<dbReference type="Proteomes" id="UP000433101">
    <property type="component" value="Unassembled WGS sequence"/>
</dbReference>
<dbReference type="InterPro" id="IPR013126">
    <property type="entry name" value="Hsp_70_fam"/>
</dbReference>
<dbReference type="RefSeq" id="WP_160773988.1">
    <property type="nucleotide sequence ID" value="NZ_WUMV01000001.1"/>
</dbReference>
<evidence type="ECO:0000256" key="3">
    <source>
        <dbReference type="ARBA" id="ARBA00022840"/>
    </source>
</evidence>
<organism evidence="4 5">
    <name type="scientific">Stappia sediminis</name>
    <dbReference type="NCBI Taxonomy" id="2692190"/>
    <lineage>
        <taxon>Bacteria</taxon>
        <taxon>Pseudomonadati</taxon>
        <taxon>Pseudomonadota</taxon>
        <taxon>Alphaproteobacteria</taxon>
        <taxon>Hyphomicrobiales</taxon>
        <taxon>Stappiaceae</taxon>
        <taxon>Stappia</taxon>
    </lineage>
</organism>
<dbReference type="PANTHER" id="PTHR42749:SF1">
    <property type="entry name" value="CELL SHAPE-DETERMINING PROTEIN MREB"/>
    <property type="match status" value="1"/>
</dbReference>
<dbReference type="PROSITE" id="PS00329">
    <property type="entry name" value="HSP70_2"/>
    <property type="match status" value="1"/>
</dbReference>